<evidence type="ECO:0000256" key="2">
    <source>
        <dbReference type="SAM" id="Phobius"/>
    </source>
</evidence>
<dbReference type="Proteomes" id="UP000663870">
    <property type="component" value="Unassembled WGS sequence"/>
</dbReference>
<organism evidence="3 4">
    <name type="scientific">Rotaria sordida</name>
    <dbReference type="NCBI Taxonomy" id="392033"/>
    <lineage>
        <taxon>Eukaryota</taxon>
        <taxon>Metazoa</taxon>
        <taxon>Spiralia</taxon>
        <taxon>Gnathifera</taxon>
        <taxon>Rotifera</taxon>
        <taxon>Eurotatoria</taxon>
        <taxon>Bdelloidea</taxon>
        <taxon>Philodinida</taxon>
        <taxon>Philodinidae</taxon>
        <taxon>Rotaria</taxon>
    </lineage>
</organism>
<dbReference type="EMBL" id="CAJNOL010002115">
    <property type="protein sequence ID" value="CAF1463579.1"/>
    <property type="molecule type" value="Genomic_DNA"/>
</dbReference>
<feature type="region of interest" description="Disordered" evidence="1">
    <location>
        <begin position="153"/>
        <end position="173"/>
    </location>
</feature>
<feature type="transmembrane region" description="Helical" evidence="2">
    <location>
        <begin position="12"/>
        <end position="40"/>
    </location>
</feature>
<name>A0A815QI09_9BILA</name>
<keyword evidence="2" id="KW-0472">Membrane</keyword>
<evidence type="ECO:0000256" key="1">
    <source>
        <dbReference type="SAM" id="MobiDB-lite"/>
    </source>
</evidence>
<proteinExistence type="predicted"/>
<comment type="caution">
    <text evidence="3">The sequence shown here is derived from an EMBL/GenBank/DDBJ whole genome shotgun (WGS) entry which is preliminary data.</text>
</comment>
<accession>A0A815QI09</accession>
<reference evidence="3" key="1">
    <citation type="submission" date="2021-02" db="EMBL/GenBank/DDBJ databases">
        <authorList>
            <person name="Nowell W R."/>
        </authorList>
    </citation>
    <scope>NUCLEOTIDE SEQUENCE</scope>
</reference>
<keyword evidence="4" id="KW-1185">Reference proteome</keyword>
<gene>
    <name evidence="3" type="ORF">JXQ802_LOCUS38313</name>
</gene>
<evidence type="ECO:0000313" key="3">
    <source>
        <dbReference type="EMBL" id="CAF1463579.1"/>
    </source>
</evidence>
<keyword evidence="2" id="KW-1133">Transmembrane helix</keyword>
<evidence type="ECO:0000313" key="4">
    <source>
        <dbReference type="Proteomes" id="UP000663870"/>
    </source>
</evidence>
<sequence length="173" mass="19669">MSNSSYALNLVVAAQVFAIYSTYITFGVGLIGNLLNIAVFTKMKIFRGNRCIFYLIVESIVDIGQLCQTFVNEIWKFSINGIEPVTVSLVCNPSSFIENEFRKFCNEYISPSVFLPFMDKEDQFFRMCEIIIGQVTARQSQIAKNVAKFKIHDNPQNQEEQKPEGPTTTKNPK</sequence>
<keyword evidence="2" id="KW-0812">Transmembrane</keyword>
<protein>
    <submittedName>
        <fullName evidence="3">Uncharacterized protein</fullName>
    </submittedName>
</protein>
<dbReference type="AlphaFoldDB" id="A0A815QI09"/>